<evidence type="ECO:0000256" key="7">
    <source>
        <dbReference type="SAM" id="Phobius"/>
    </source>
</evidence>
<proteinExistence type="predicted"/>
<feature type="domain" description="Phage shock protein PspC N-terminal" evidence="8">
    <location>
        <begin position="3"/>
        <end position="60"/>
    </location>
</feature>
<accession>A0A2W1NBC6</accession>
<gene>
    <name evidence="9" type="ORF">CBW46_007415</name>
</gene>
<evidence type="ECO:0000256" key="4">
    <source>
        <dbReference type="ARBA" id="ARBA00022989"/>
    </source>
</evidence>
<evidence type="ECO:0000313" key="9">
    <source>
        <dbReference type="EMBL" id="PZE21194.1"/>
    </source>
</evidence>
<keyword evidence="3 7" id="KW-0812">Transmembrane</keyword>
<dbReference type="RefSeq" id="WP_089199390.1">
    <property type="nucleotide sequence ID" value="NZ_NHRJ02000003.1"/>
</dbReference>
<evidence type="ECO:0000256" key="6">
    <source>
        <dbReference type="SAM" id="Coils"/>
    </source>
</evidence>
<evidence type="ECO:0000256" key="1">
    <source>
        <dbReference type="ARBA" id="ARBA00004162"/>
    </source>
</evidence>
<keyword evidence="2" id="KW-1003">Cell membrane</keyword>
<evidence type="ECO:0000256" key="3">
    <source>
        <dbReference type="ARBA" id="ARBA00022692"/>
    </source>
</evidence>
<dbReference type="InterPro" id="IPR052027">
    <property type="entry name" value="PspC"/>
</dbReference>
<dbReference type="Pfam" id="PF04024">
    <property type="entry name" value="PspC"/>
    <property type="match status" value="1"/>
</dbReference>
<dbReference type="Proteomes" id="UP000214746">
    <property type="component" value="Unassembled WGS sequence"/>
</dbReference>
<keyword evidence="5 7" id="KW-0472">Membrane</keyword>
<dbReference type="PANTHER" id="PTHR33885:SF3">
    <property type="entry name" value="PHAGE SHOCK PROTEIN C"/>
    <property type="match status" value="1"/>
</dbReference>
<sequence>MSKLYRSRTDRYISGLCGGISEKLGIDSIWIRLLVVITTFFSGGIVIPLYFLAVIVVPKEPFIAGPFGPAQGFGSPGPGAWQDNASQYAQQWGQNWGKHWGSKQGHSGWSSKHNTYDAQYSQSGYGFQGQPGASAPQSDFDEKMQDIEKKAMWKEIQELRAKLAAYEKNQQTNKGDV</sequence>
<dbReference type="AlphaFoldDB" id="A0A2W1NBC6"/>
<feature type="transmembrane region" description="Helical" evidence="7">
    <location>
        <begin position="33"/>
        <end position="57"/>
    </location>
</feature>
<comment type="caution">
    <text evidence="9">The sequence shown here is derived from an EMBL/GenBank/DDBJ whole genome shotgun (WGS) entry which is preliminary data.</text>
</comment>
<dbReference type="PANTHER" id="PTHR33885">
    <property type="entry name" value="PHAGE SHOCK PROTEIN C"/>
    <property type="match status" value="1"/>
</dbReference>
<dbReference type="GO" id="GO:0005886">
    <property type="term" value="C:plasma membrane"/>
    <property type="evidence" value="ECO:0007669"/>
    <property type="project" value="UniProtKB-SubCell"/>
</dbReference>
<evidence type="ECO:0000259" key="8">
    <source>
        <dbReference type="Pfam" id="PF04024"/>
    </source>
</evidence>
<evidence type="ECO:0000256" key="2">
    <source>
        <dbReference type="ARBA" id="ARBA00022475"/>
    </source>
</evidence>
<dbReference type="OrthoDB" id="9815286at2"/>
<reference evidence="9" key="1">
    <citation type="submission" date="2018-06" db="EMBL/GenBank/DDBJ databases">
        <title>Paenibacillus xerothermodurans sp. nov. an extremely dry heat resistant spore forming bacterium isolated from the soil of Cape Canaveral, Florida.</title>
        <authorList>
            <person name="Seuylemezian A."/>
            <person name="Kaur N."/>
            <person name="Patil P."/>
            <person name="Patil P."/>
            <person name="Mayilraj S."/>
            <person name="Vaishampayan P."/>
        </authorList>
    </citation>
    <scope>NUCLEOTIDE SEQUENCE [LARGE SCALE GENOMIC DNA]</scope>
    <source>
        <strain evidence="9">ATCC 27380</strain>
    </source>
</reference>
<feature type="coiled-coil region" evidence="6">
    <location>
        <begin position="149"/>
        <end position="176"/>
    </location>
</feature>
<name>A0A2W1NBC6_PAEXE</name>
<comment type="subcellular location">
    <subcellularLocation>
        <location evidence="1">Cell membrane</location>
        <topology evidence="1">Single-pass membrane protein</topology>
    </subcellularLocation>
</comment>
<keyword evidence="4 7" id="KW-1133">Transmembrane helix</keyword>
<keyword evidence="6" id="KW-0175">Coiled coil</keyword>
<organism evidence="9 10">
    <name type="scientific">Paenibacillus xerothermodurans</name>
    <dbReference type="NCBI Taxonomy" id="1977292"/>
    <lineage>
        <taxon>Bacteria</taxon>
        <taxon>Bacillati</taxon>
        <taxon>Bacillota</taxon>
        <taxon>Bacilli</taxon>
        <taxon>Bacillales</taxon>
        <taxon>Paenibacillaceae</taxon>
        <taxon>Paenibacillus</taxon>
    </lineage>
</organism>
<protein>
    <submittedName>
        <fullName evidence="9">PspC domain-containing protein</fullName>
    </submittedName>
</protein>
<evidence type="ECO:0000313" key="10">
    <source>
        <dbReference type="Proteomes" id="UP000214746"/>
    </source>
</evidence>
<keyword evidence="10" id="KW-1185">Reference proteome</keyword>
<dbReference type="EMBL" id="NHRJ02000003">
    <property type="protein sequence ID" value="PZE21194.1"/>
    <property type="molecule type" value="Genomic_DNA"/>
</dbReference>
<evidence type="ECO:0000256" key="5">
    <source>
        <dbReference type="ARBA" id="ARBA00023136"/>
    </source>
</evidence>
<dbReference type="InterPro" id="IPR007168">
    <property type="entry name" value="Phageshock_PspC_N"/>
</dbReference>